<evidence type="ECO:0000313" key="2">
    <source>
        <dbReference type="Proteomes" id="UP000013009"/>
    </source>
</evidence>
<gene>
    <name evidence="1" type="ORF">F889_02181</name>
</gene>
<dbReference type="InterPro" id="IPR016541">
    <property type="entry name" value="UCP008505"/>
</dbReference>
<dbReference type="Proteomes" id="UP000013009">
    <property type="component" value="Unassembled WGS sequence"/>
</dbReference>
<accession>N9R4I2</accession>
<name>N9R4I2_9GAMM</name>
<dbReference type="CDD" id="cd18711">
    <property type="entry name" value="PIN_VapC-like_DUF411"/>
    <property type="match status" value="1"/>
</dbReference>
<dbReference type="HOGENOM" id="CLU_116293_1_0_6"/>
<reference evidence="1 2" key="1">
    <citation type="submission" date="2013-02" db="EMBL/GenBank/DDBJ databases">
        <title>The Genome Sequence of Acinetobacter sp. NIPH 1859.</title>
        <authorList>
            <consortium name="The Broad Institute Genome Sequencing Platform"/>
            <consortium name="The Broad Institute Genome Sequencing Center for Infectious Disease"/>
            <person name="Cerqueira G."/>
            <person name="Feldgarden M."/>
            <person name="Courvalin P."/>
            <person name="Perichon B."/>
            <person name="Grillot-Courvalin C."/>
            <person name="Clermont D."/>
            <person name="Rocha E."/>
            <person name="Yoon E.-J."/>
            <person name="Nemec A."/>
            <person name="Walker B."/>
            <person name="Young S.K."/>
            <person name="Zeng Q."/>
            <person name="Gargeya S."/>
            <person name="Fitzgerald M."/>
            <person name="Haas B."/>
            <person name="Abouelleil A."/>
            <person name="Alvarado L."/>
            <person name="Arachchi H.M."/>
            <person name="Berlin A.M."/>
            <person name="Chapman S.B."/>
            <person name="Dewar J."/>
            <person name="Goldberg J."/>
            <person name="Griggs A."/>
            <person name="Gujja S."/>
            <person name="Hansen M."/>
            <person name="Howarth C."/>
            <person name="Imamovic A."/>
            <person name="Larimer J."/>
            <person name="McCowan C."/>
            <person name="Murphy C."/>
            <person name="Neiman D."/>
            <person name="Pearson M."/>
            <person name="Priest M."/>
            <person name="Roberts A."/>
            <person name="Saif S."/>
            <person name="Shea T."/>
            <person name="Sisk P."/>
            <person name="Sykes S."/>
            <person name="Wortman J."/>
            <person name="Nusbaum C."/>
            <person name="Birren B."/>
        </authorList>
    </citation>
    <scope>NUCLEOTIDE SEQUENCE [LARGE SCALE GENOMIC DNA]</scope>
    <source>
        <strain evidence="1 2">NIPH 1859</strain>
    </source>
</reference>
<dbReference type="AlphaFoldDB" id="N9R4I2"/>
<keyword evidence="2" id="KW-1185">Reference proteome</keyword>
<sequence>MTVYIFDTSSFSKLKHYYPSIFITVWTGLDAMVSSGEVISTREVWSELQNGSPDQSLTDWISQRKKVIFTTPCVEELLIVSEILKIKHFQSLIGKKQTLKGTPVADPFIVACAKHYNGCVVTEECFKENSSKIPNVCEAFDVECINLETFMQRQGWTF</sequence>
<dbReference type="RefSeq" id="WP_005274019.1">
    <property type="nucleotide sequence ID" value="NZ_KB850195.1"/>
</dbReference>
<protein>
    <recommendedName>
        <fullName evidence="3">DUF4411 family protein</fullName>
    </recommendedName>
</protein>
<dbReference type="PIRSF" id="PIRSF008505">
    <property type="entry name" value="UCP008505"/>
    <property type="match status" value="1"/>
</dbReference>
<dbReference type="Pfam" id="PF14367">
    <property type="entry name" value="DUF4411"/>
    <property type="match status" value="1"/>
</dbReference>
<comment type="caution">
    <text evidence="1">The sequence shown here is derived from an EMBL/GenBank/DDBJ whole genome shotgun (WGS) entry which is preliminary data.</text>
</comment>
<organism evidence="1 2">
    <name type="scientific">Acinetobacter colistiniresistens</name>
    <dbReference type="NCBI Taxonomy" id="280145"/>
    <lineage>
        <taxon>Bacteria</taxon>
        <taxon>Pseudomonadati</taxon>
        <taxon>Pseudomonadota</taxon>
        <taxon>Gammaproteobacteria</taxon>
        <taxon>Moraxellales</taxon>
        <taxon>Moraxellaceae</taxon>
        <taxon>Acinetobacter</taxon>
    </lineage>
</organism>
<dbReference type="EMBL" id="APRZ01000017">
    <property type="protein sequence ID" value="ENX33520.1"/>
    <property type="molecule type" value="Genomic_DNA"/>
</dbReference>
<evidence type="ECO:0008006" key="3">
    <source>
        <dbReference type="Google" id="ProtNLM"/>
    </source>
</evidence>
<proteinExistence type="predicted"/>
<dbReference type="OrthoDB" id="6693130at2"/>
<evidence type="ECO:0000313" key="1">
    <source>
        <dbReference type="EMBL" id="ENX33520.1"/>
    </source>
</evidence>